<sequence length="113" mass="12667">MCGRVMVDMFGNRSSRRSAQFMEMKASRTQGITNGNRTNASKSPHGVAPLDVFVPVEHPSEPLDVDQPMQCPRPEPGIMHDGRIWKERILAARARRRAELLGEVPPFTNGPTW</sequence>
<accession>A0ABP0TCN2</accession>
<name>A0ABP0TCN2_9BRYO</name>
<reference evidence="2 3" key="1">
    <citation type="submission" date="2024-02" db="EMBL/GenBank/DDBJ databases">
        <authorList>
            <consortium name="ELIXIR-Norway"/>
            <consortium name="Elixir Norway"/>
        </authorList>
    </citation>
    <scope>NUCLEOTIDE SEQUENCE [LARGE SCALE GENOMIC DNA]</scope>
</reference>
<keyword evidence="3" id="KW-1185">Reference proteome</keyword>
<evidence type="ECO:0000313" key="3">
    <source>
        <dbReference type="Proteomes" id="UP001497512"/>
    </source>
</evidence>
<organism evidence="2 3">
    <name type="scientific">Sphagnum troendelagicum</name>
    <dbReference type="NCBI Taxonomy" id="128251"/>
    <lineage>
        <taxon>Eukaryota</taxon>
        <taxon>Viridiplantae</taxon>
        <taxon>Streptophyta</taxon>
        <taxon>Embryophyta</taxon>
        <taxon>Bryophyta</taxon>
        <taxon>Sphagnophytina</taxon>
        <taxon>Sphagnopsida</taxon>
        <taxon>Sphagnales</taxon>
        <taxon>Sphagnaceae</taxon>
        <taxon>Sphagnum</taxon>
    </lineage>
</organism>
<evidence type="ECO:0000256" key="1">
    <source>
        <dbReference type="SAM" id="MobiDB-lite"/>
    </source>
</evidence>
<proteinExistence type="predicted"/>
<dbReference type="Proteomes" id="UP001497512">
    <property type="component" value="Chromosome 1"/>
</dbReference>
<dbReference type="PANTHER" id="PTHR34196:SF2">
    <property type="entry name" value="OS02G0697700 PROTEIN"/>
    <property type="match status" value="1"/>
</dbReference>
<dbReference type="PANTHER" id="PTHR34196">
    <property type="entry name" value="OS02G0697700 PROTEIN"/>
    <property type="match status" value="1"/>
</dbReference>
<feature type="compositionally biased region" description="Polar residues" evidence="1">
    <location>
        <begin position="27"/>
        <end position="42"/>
    </location>
</feature>
<protein>
    <submittedName>
        <fullName evidence="2">Uncharacterized protein</fullName>
    </submittedName>
</protein>
<feature type="region of interest" description="Disordered" evidence="1">
    <location>
        <begin position="27"/>
        <end position="79"/>
    </location>
</feature>
<gene>
    <name evidence="2" type="ORF">CSSPTR1EN2_LOCUS1662</name>
</gene>
<dbReference type="EMBL" id="OZ019893">
    <property type="protein sequence ID" value="CAK9191981.1"/>
    <property type="molecule type" value="Genomic_DNA"/>
</dbReference>
<evidence type="ECO:0000313" key="2">
    <source>
        <dbReference type="EMBL" id="CAK9191981.1"/>
    </source>
</evidence>